<organism evidence="10 11">
    <name type="scientific">Sphingomonas swuensis</name>
    <dbReference type="NCBI Taxonomy" id="977800"/>
    <lineage>
        <taxon>Bacteria</taxon>
        <taxon>Pseudomonadati</taxon>
        <taxon>Pseudomonadota</taxon>
        <taxon>Alphaproteobacteria</taxon>
        <taxon>Sphingomonadales</taxon>
        <taxon>Sphingomonadaceae</taxon>
        <taxon>Sphingomonas</taxon>
    </lineage>
</organism>
<dbReference type="InterPro" id="IPR036852">
    <property type="entry name" value="Peptidase_S8/S53_dom_sf"/>
</dbReference>
<feature type="domain" description="Peptidase S8/S53" evidence="9">
    <location>
        <begin position="90"/>
        <end position="374"/>
    </location>
</feature>
<evidence type="ECO:0000313" key="11">
    <source>
        <dbReference type="Proteomes" id="UP001500235"/>
    </source>
</evidence>
<keyword evidence="4 6" id="KW-0378">Hydrolase</keyword>
<feature type="active site" description="Charge relay system" evidence="6">
    <location>
        <position position="133"/>
    </location>
</feature>
<evidence type="ECO:0000256" key="4">
    <source>
        <dbReference type="ARBA" id="ARBA00022801"/>
    </source>
</evidence>
<evidence type="ECO:0000256" key="5">
    <source>
        <dbReference type="ARBA" id="ARBA00022825"/>
    </source>
</evidence>
<evidence type="ECO:0000256" key="7">
    <source>
        <dbReference type="SAM" id="MobiDB-lite"/>
    </source>
</evidence>
<dbReference type="Proteomes" id="UP001500235">
    <property type="component" value="Unassembled WGS sequence"/>
</dbReference>
<evidence type="ECO:0000256" key="3">
    <source>
        <dbReference type="ARBA" id="ARBA00022729"/>
    </source>
</evidence>
<dbReference type="InterPro" id="IPR023828">
    <property type="entry name" value="Peptidase_S8_Ser-AS"/>
</dbReference>
<dbReference type="InterPro" id="IPR034061">
    <property type="entry name" value="Peptidases_S8_Autotransporter"/>
</dbReference>
<sequence>MNKALLGTTACSLALLLSACGGGGGGGGVTSTPAPPPQAAPTPPPTPAPTPPPPPPPPVVPTNYDTSEYRLSNAAVTSGAIAAYNQGATGQGIKVAVIDSGINPALLDFAGKIDPASRDVTTAGRALADESGHGSGVAGVIVANKDDKWMHGVAFNSTVIALRADSPGTCADTSEDGGCKFGDSAIARGVDAAVAAGARVINMSLGGSSPGPSLLTALGRAVNAGIVVVVSAGNDGEDATLGVTADGFAAAQASRYPTNVIIAGSVGTYDRTTQTTGGLDQLSVFSNRAGSSASNYLAAIGAGVFTVDETARSDGYGTRVAYSGTSFSAPTISGAAALLASAFPNLTGAQIVDILFRSADDLGATGTDAIFGRGRLNIARAMQPIGTTSLAGSADVIDGAGSDAPPASGDAPPVGGNGLGAIVLDGYSRAFAVDLARTIRSAPQGEPLRRALEGSVRVGGAQAGKFNIAMTVSERRGATGYLVQQTGIGPEDLRKSRLIAGSAVARIDDSTAVALGFAEGAKAMERRLSGVESGAFLIARDVAGSPGFDAKRGGAVALRRNLGPVAVSLSGEDGEVQGDLRTAATGSPYRWTNMAVDRSFGRTWLSLGVGRLDEQRTLLGGRMSGNLGGGGAATTFVDLEARRSLGSDWTASLSARRGWTSFAGGAFTTGAYGVDLARSNWLSEGDRFGLRLSQPLRIDGGGFAMSLPTSFDYATMSPGYSIVRSSLVPRGRELDAELSYSRRMLGTGWIGGNLYARRQPGHIAAAGTDVGAAVRFSLGF</sequence>
<evidence type="ECO:0000256" key="1">
    <source>
        <dbReference type="ARBA" id="ARBA00011073"/>
    </source>
</evidence>
<gene>
    <name evidence="10" type="ORF">GCM10022280_02910</name>
</gene>
<dbReference type="InterPro" id="IPR015500">
    <property type="entry name" value="Peptidase_S8_subtilisin-rel"/>
</dbReference>
<dbReference type="Gene3D" id="3.40.50.200">
    <property type="entry name" value="Peptidase S8/S53 domain"/>
    <property type="match status" value="1"/>
</dbReference>
<keyword evidence="5 6" id="KW-0720">Serine protease</keyword>
<feature type="active site" description="Charge relay system" evidence="6">
    <location>
        <position position="326"/>
    </location>
</feature>
<keyword evidence="2 6" id="KW-0645">Protease</keyword>
<keyword evidence="11" id="KW-1185">Reference proteome</keyword>
<dbReference type="SUPFAM" id="SSF52743">
    <property type="entry name" value="Subtilisin-like"/>
    <property type="match status" value="1"/>
</dbReference>
<evidence type="ECO:0000256" key="6">
    <source>
        <dbReference type="PROSITE-ProRule" id="PRU01240"/>
    </source>
</evidence>
<dbReference type="PROSITE" id="PS00137">
    <property type="entry name" value="SUBTILASE_HIS"/>
    <property type="match status" value="1"/>
</dbReference>
<dbReference type="RefSeq" id="WP_344705618.1">
    <property type="nucleotide sequence ID" value="NZ_BAABBQ010000001.1"/>
</dbReference>
<dbReference type="PANTHER" id="PTHR43806:SF11">
    <property type="entry name" value="CEREVISIN-RELATED"/>
    <property type="match status" value="1"/>
</dbReference>
<evidence type="ECO:0000259" key="9">
    <source>
        <dbReference type="Pfam" id="PF00082"/>
    </source>
</evidence>
<accession>A0ABP7SBF7</accession>
<dbReference type="PROSITE" id="PS51257">
    <property type="entry name" value="PROKAR_LIPOPROTEIN"/>
    <property type="match status" value="1"/>
</dbReference>
<feature type="chain" id="PRO_5046812294" description="Peptidase S8/S53 domain-containing protein" evidence="8">
    <location>
        <begin position="20"/>
        <end position="780"/>
    </location>
</feature>
<comment type="similarity">
    <text evidence="1 6">Belongs to the peptidase S8 family.</text>
</comment>
<dbReference type="CDD" id="cd04848">
    <property type="entry name" value="Peptidases_S8_Autotransporter_serine_protease_like"/>
    <property type="match status" value="1"/>
</dbReference>
<evidence type="ECO:0000313" key="10">
    <source>
        <dbReference type="EMBL" id="GAA4009472.1"/>
    </source>
</evidence>
<reference evidence="11" key="1">
    <citation type="journal article" date="2019" name="Int. J. Syst. Evol. Microbiol.">
        <title>The Global Catalogue of Microorganisms (GCM) 10K type strain sequencing project: providing services to taxonomists for standard genome sequencing and annotation.</title>
        <authorList>
            <consortium name="The Broad Institute Genomics Platform"/>
            <consortium name="The Broad Institute Genome Sequencing Center for Infectious Disease"/>
            <person name="Wu L."/>
            <person name="Ma J."/>
        </authorList>
    </citation>
    <scope>NUCLEOTIDE SEQUENCE [LARGE SCALE GENOMIC DNA]</scope>
    <source>
        <strain evidence="11">JCM 17563</strain>
    </source>
</reference>
<dbReference type="PRINTS" id="PR00723">
    <property type="entry name" value="SUBTILISIN"/>
</dbReference>
<dbReference type="PROSITE" id="PS00138">
    <property type="entry name" value="SUBTILASE_SER"/>
    <property type="match status" value="1"/>
</dbReference>
<dbReference type="Pfam" id="PF00082">
    <property type="entry name" value="Peptidase_S8"/>
    <property type="match status" value="1"/>
</dbReference>
<protein>
    <recommendedName>
        <fullName evidence="9">Peptidase S8/S53 domain-containing protein</fullName>
    </recommendedName>
</protein>
<dbReference type="PANTHER" id="PTHR43806">
    <property type="entry name" value="PEPTIDASE S8"/>
    <property type="match status" value="1"/>
</dbReference>
<proteinExistence type="inferred from homology"/>
<name>A0ABP7SBF7_9SPHN</name>
<feature type="active site" description="Charge relay system" evidence="6">
    <location>
        <position position="99"/>
    </location>
</feature>
<comment type="caution">
    <text evidence="10">The sequence shown here is derived from an EMBL/GenBank/DDBJ whole genome shotgun (WGS) entry which is preliminary data.</text>
</comment>
<evidence type="ECO:0000256" key="2">
    <source>
        <dbReference type="ARBA" id="ARBA00022670"/>
    </source>
</evidence>
<dbReference type="InterPro" id="IPR050131">
    <property type="entry name" value="Peptidase_S8_subtilisin-like"/>
</dbReference>
<keyword evidence="3 8" id="KW-0732">Signal</keyword>
<dbReference type="InterPro" id="IPR022398">
    <property type="entry name" value="Peptidase_S8_His-AS"/>
</dbReference>
<dbReference type="EMBL" id="BAABBQ010000001">
    <property type="protein sequence ID" value="GAA4009472.1"/>
    <property type="molecule type" value="Genomic_DNA"/>
</dbReference>
<evidence type="ECO:0000256" key="8">
    <source>
        <dbReference type="SAM" id="SignalP"/>
    </source>
</evidence>
<feature type="compositionally biased region" description="Pro residues" evidence="7">
    <location>
        <begin position="33"/>
        <end position="60"/>
    </location>
</feature>
<feature type="signal peptide" evidence="8">
    <location>
        <begin position="1"/>
        <end position="19"/>
    </location>
</feature>
<dbReference type="PROSITE" id="PS51892">
    <property type="entry name" value="SUBTILASE"/>
    <property type="match status" value="1"/>
</dbReference>
<feature type="region of interest" description="Disordered" evidence="7">
    <location>
        <begin position="24"/>
        <end position="65"/>
    </location>
</feature>
<dbReference type="InterPro" id="IPR000209">
    <property type="entry name" value="Peptidase_S8/S53_dom"/>
</dbReference>